<evidence type="ECO:0000313" key="2">
    <source>
        <dbReference type="EMBL" id="KAF7356695.1"/>
    </source>
</evidence>
<dbReference type="OrthoDB" id="3064136at2759"/>
<dbReference type="AlphaFoldDB" id="A0A8H7D067"/>
<sequence>MSRPAPLLLDALDSFPAPPTFIPASPAGNNLFNPPPVLSDTDTLLFLASAAPPRSRSKLSLRDNRDSIASTRSSISTRSSPQTPSSAAQSLHRPSLAFSIDENPEEPTDDLLEDAPLVAKAPLDTDDLLEDASVSVPPMPAFARKTPPRTTTPRRESIALTSVAIPAPDSDTEPDFDALDSSPRDDDPRAPPDEEPWEEDFIDDYGQVSNSVRSSTDFTFGYADAAPTPDTQSVDSDDGHRVEPSDADADSDIDLHTSLPELMLHHGFLSARSKLLPHSSAPSPAPSPAASLFSNTDPVPRDTRDTPKRRVRHRDGKLLRGGIGLTTGLGWSDSEDEDAPSALTRRISSLNLHQSASQLGLSRASSLSLSARASTFSSSSRARASTLASSTRTSTFSSSSASRSTSRAGASRRTQSEHEHEATDTDMSVDEFGTYHQPIPSASRGKAPPTSWARRSDPTSRLSRAQSHAALGRMASIRTEDSSHSVRTTTSAETARSASSTSSLPLMRTRSRVLRDDAKPLPRTPSLKRNPSTANTTAPGTPRSLIRPRATTGIGAPSGLPQPHSRVPLSMQSTPQPGLPSTSSTDVAPPLPAPGPAPALRPLRLQPRQPVLGGDRAPVPVPAVLHGMSPSGTASSLSSSVSSAPGLSASTSASSVDSVPSPSLLTPSSSAQFATGALSPYGVRGPPSPGYGFPMPPASPGFMGPPSPMPSPGFAAGGGFAAQQAQSLKTPTTPMYEQGTLPRPRPRTGTGMVYRTSSYATPPAVRASKIGIAL</sequence>
<dbReference type="GO" id="GO:0005840">
    <property type="term" value="C:ribosome"/>
    <property type="evidence" value="ECO:0007669"/>
    <property type="project" value="UniProtKB-KW"/>
</dbReference>
<evidence type="ECO:0000256" key="1">
    <source>
        <dbReference type="SAM" id="MobiDB-lite"/>
    </source>
</evidence>
<feature type="compositionally biased region" description="Low complexity" evidence="1">
    <location>
        <begin position="629"/>
        <end position="668"/>
    </location>
</feature>
<keyword evidence="3" id="KW-1185">Reference proteome</keyword>
<feature type="region of interest" description="Disordered" evidence="1">
    <location>
        <begin position="51"/>
        <end position="254"/>
    </location>
</feature>
<comment type="caution">
    <text evidence="2">The sequence shown here is derived from an EMBL/GenBank/DDBJ whole genome shotgun (WGS) entry which is preliminary data.</text>
</comment>
<dbReference type="Proteomes" id="UP000620124">
    <property type="component" value="Unassembled WGS sequence"/>
</dbReference>
<feature type="compositionally biased region" description="Basic and acidic residues" evidence="1">
    <location>
        <begin position="299"/>
        <end position="308"/>
    </location>
</feature>
<feature type="compositionally biased region" description="Pro residues" evidence="1">
    <location>
        <begin position="692"/>
        <end position="711"/>
    </location>
</feature>
<feature type="region of interest" description="Disordered" evidence="1">
    <location>
        <begin position="692"/>
        <end position="757"/>
    </location>
</feature>
<feature type="compositionally biased region" description="Low complexity" evidence="1">
    <location>
        <begin position="485"/>
        <end position="503"/>
    </location>
</feature>
<reference evidence="2" key="1">
    <citation type="submission" date="2020-05" db="EMBL/GenBank/DDBJ databases">
        <title>Mycena genomes resolve the evolution of fungal bioluminescence.</title>
        <authorList>
            <person name="Tsai I.J."/>
        </authorList>
    </citation>
    <scope>NUCLEOTIDE SEQUENCE</scope>
    <source>
        <strain evidence="2">CCC161011</strain>
    </source>
</reference>
<keyword evidence="2" id="KW-0689">Ribosomal protein</keyword>
<feature type="region of interest" description="Disordered" evidence="1">
    <location>
        <begin position="275"/>
        <end position="337"/>
    </location>
</feature>
<feature type="compositionally biased region" description="Low complexity" evidence="1">
    <location>
        <begin position="373"/>
        <end position="413"/>
    </location>
</feature>
<feature type="compositionally biased region" description="Polar residues" evidence="1">
    <location>
        <begin position="570"/>
        <end position="586"/>
    </location>
</feature>
<feature type="compositionally biased region" description="Basic and acidic residues" evidence="1">
    <location>
        <begin position="414"/>
        <end position="423"/>
    </location>
</feature>
<dbReference type="EMBL" id="JACAZI010000007">
    <property type="protein sequence ID" value="KAF7356695.1"/>
    <property type="molecule type" value="Genomic_DNA"/>
</dbReference>
<keyword evidence="2" id="KW-0687">Ribonucleoprotein</keyword>
<proteinExistence type="predicted"/>
<feature type="compositionally biased region" description="Polar residues" evidence="1">
    <location>
        <begin position="527"/>
        <end position="539"/>
    </location>
</feature>
<name>A0A8H7D067_9AGAR</name>
<feature type="region of interest" description="Disordered" evidence="1">
    <location>
        <begin position="1"/>
        <end position="35"/>
    </location>
</feature>
<feature type="compositionally biased region" description="Basic and acidic residues" evidence="1">
    <location>
        <begin position="182"/>
        <end position="192"/>
    </location>
</feature>
<feature type="compositionally biased region" description="Pro residues" evidence="1">
    <location>
        <begin position="589"/>
        <end position="599"/>
    </location>
</feature>
<organism evidence="2 3">
    <name type="scientific">Mycena venus</name>
    <dbReference type="NCBI Taxonomy" id="2733690"/>
    <lineage>
        <taxon>Eukaryota</taxon>
        <taxon>Fungi</taxon>
        <taxon>Dikarya</taxon>
        <taxon>Basidiomycota</taxon>
        <taxon>Agaricomycotina</taxon>
        <taxon>Agaricomycetes</taxon>
        <taxon>Agaricomycetidae</taxon>
        <taxon>Agaricales</taxon>
        <taxon>Marasmiineae</taxon>
        <taxon>Mycenaceae</taxon>
        <taxon>Mycena</taxon>
    </lineage>
</organism>
<feature type="compositionally biased region" description="Low complexity" evidence="1">
    <location>
        <begin position="600"/>
        <end position="613"/>
    </location>
</feature>
<feature type="region of interest" description="Disordered" evidence="1">
    <location>
        <begin position="373"/>
        <end position="668"/>
    </location>
</feature>
<feature type="compositionally biased region" description="Acidic residues" evidence="1">
    <location>
        <begin position="102"/>
        <end position="113"/>
    </location>
</feature>
<feature type="compositionally biased region" description="Acidic residues" evidence="1">
    <location>
        <begin position="193"/>
        <end position="203"/>
    </location>
</feature>
<evidence type="ECO:0000313" key="3">
    <source>
        <dbReference type="Proteomes" id="UP000620124"/>
    </source>
</evidence>
<accession>A0A8H7D067</accession>
<protein>
    <submittedName>
        <fullName evidence="2">Ribosomal protein 60S</fullName>
    </submittedName>
</protein>
<gene>
    <name evidence="2" type="ORF">MVEN_01004200</name>
</gene>
<feature type="compositionally biased region" description="Low complexity" evidence="1">
    <location>
        <begin position="67"/>
        <end position="90"/>
    </location>
</feature>
<feature type="compositionally biased region" description="Polar residues" evidence="1">
    <location>
        <begin position="207"/>
        <end position="218"/>
    </location>
</feature>